<evidence type="ECO:0008006" key="4">
    <source>
        <dbReference type="Google" id="ProtNLM"/>
    </source>
</evidence>
<dbReference type="Proteomes" id="UP000177053">
    <property type="component" value="Unassembled WGS sequence"/>
</dbReference>
<name>A0A1F7X8Y5_9BACT</name>
<evidence type="ECO:0000313" key="2">
    <source>
        <dbReference type="EMBL" id="OGM11471.1"/>
    </source>
</evidence>
<keyword evidence="1" id="KW-0472">Membrane</keyword>
<organism evidence="2 3">
    <name type="scientific">Candidatus Woesebacteria bacterium RBG_16_34_12</name>
    <dbReference type="NCBI Taxonomy" id="1802480"/>
    <lineage>
        <taxon>Bacteria</taxon>
        <taxon>Candidatus Woeseibacteriota</taxon>
    </lineage>
</organism>
<comment type="caution">
    <text evidence="2">The sequence shown here is derived from an EMBL/GenBank/DDBJ whole genome shotgun (WGS) entry which is preliminary data.</text>
</comment>
<accession>A0A1F7X8Y5</accession>
<keyword evidence="1" id="KW-0812">Transmembrane</keyword>
<dbReference type="Gene3D" id="3.30.700.10">
    <property type="entry name" value="Glycoprotein, Type 4 Pilin"/>
    <property type="match status" value="1"/>
</dbReference>
<dbReference type="SUPFAM" id="SSF54523">
    <property type="entry name" value="Pili subunits"/>
    <property type="match status" value="1"/>
</dbReference>
<feature type="transmembrane region" description="Helical" evidence="1">
    <location>
        <begin position="12"/>
        <end position="39"/>
    </location>
</feature>
<dbReference type="PANTHER" id="PTHR30093">
    <property type="entry name" value="GENERAL SECRETION PATHWAY PROTEIN G"/>
    <property type="match status" value="1"/>
</dbReference>
<sequence>MSFKKFSKNFEGGVGFTLIELLIVMAILGVLAVVVLVAINPVQQLARTRDAGRKSGVAQLGRSLEAYYTAHGGSYIDEGATWIQSLVTAGEISAIPSAINPGVSGYTYCTANPQSNWCYDANPATGGSTAVIFTMLESDSEGSKCAAGTPWFVWSTFDGRGGLVCSGSEPVPAHQNWNTTQ</sequence>
<dbReference type="AlphaFoldDB" id="A0A1F7X8Y5"/>
<dbReference type="InterPro" id="IPR045584">
    <property type="entry name" value="Pilin-like"/>
</dbReference>
<evidence type="ECO:0000256" key="1">
    <source>
        <dbReference type="SAM" id="Phobius"/>
    </source>
</evidence>
<dbReference type="NCBIfam" id="TIGR02532">
    <property type="entry name" value="IV_pilin_GFxxxE"/>
    <property type="match status" value="1"/>
</dbReference>
<dbReference type="EMBL" id="MGFS01000016">
    <property type="protein sequence ID" value="OGM11471.1"/>
    <property type="molecule type" value="Genomic_DNA"/>
</dbReference>
<gene>
    <name evidence="2" type="ORF">A2Z22_00270</name>
</gene>
<dbReference type="Pfam" id="PF07963">
    <property type="entry name" value="N_methyl"/>
    <property type="match status" value="1"/>
</dbReference>
<keyword evidence="1" id="KW-1133">Transmembrane helix</keyword>
<evidence type="ECO:0000313" key="3">
    <source>
        <dbReference type="Proteomes" id="UP000177053"/>
    </source>
</evidence>
<dbReference type="InterPro" id="IPR012902">
    <property type="entry name" value="N_methyl_site"/>
</dbReference>
<reference evidence="2 3" key="1">
    <citation type="journal article" date="2016" name="Nat. Commun.">
        <title>Thousands of microbial genomes shed light on interconnected biogeochemical processes in an aquifer system.</title>
        <authorList>
            <person name="Anantharaman K."/>
            <person name="Brown C.T."/>
            <person name="Hug L.A."/>
            <person name="Sharon I."/>
            <person name="Castelle C.J."/>
            <person name="Probst A.J."/>
            <person name="Thomas B.C."/>
            <person name="Singh A."/>
            <person name="Wilkins M.J."/>
            <person name="Karaoz U."/>
            <person name="Brodie E.L."/>
            <person name="Williams K.H."/>
            <person name="Hubbard S.S."/>
            <person name="Banfield J.F."/>
        </authorList>
    </citation>
    <scope>NUCLEOTIDE SEQUENCE [LARGE SCALE GENOMIC DNA]</scope>
</reference>
<protein>
    <recommendedName>
        <fullName evidence="4">Type II secretion system protein GspG C-terminal domain-containing protein</fullName>
    </recommendedName>
</protein>
<proteinExistence type="predicted"/>